<keyword evidence="2" id="KW-1185">Reference proteome</keyword>
<evidence type="ECO:0000313" key="2">
    <source>
        <dbReference type="Proteomes" id="UP000001449"/>
    </source>
</evidence>
<accession>B8CFA8</accession>
<dbReference type="HOGENOM" id="CLU_1762513_0_0_1"/>
<name>B8CFA8_THAPS</name>
<gene>
    <name evidence="1" type="ORF">THAPSDRAFT_11698</name>
</gene>
<proteinExistence type="predicted"/>
<dbReference type="GeneID" id="7443679"/>
<reference evidence="1 2" key="2">
    <citation type="journal article" date="2008" name="Nature">
        <title>The Phaeodactylum genome reveals the evolutionary history of diatom genomes.</title>
        <authorList>
            <person name="Bowler C."/>
            <person name="Allen A.E."/>
            <person name="Badger J.H."/>
            <person name="Grimwood J."/>
            <person name="Jabbari K."/>
            <person name="Kuo A."/>
            <person name="Maheswari U."/>
            <person name="Martens C."/>
            <person name="Maumus F."/>
            <person name="Otillar R.P."/>
            <person name="Rayko E."/>
            <person name="Salamov A."/>
            <person name="Vandepoele K."/>
            <person name="Beszteri B."/>
            <person name="Gruber A."/>
            <person name="Heijde M."/>
            <person name="Katinka M."/>
            <person name="Mock T."/>
            <person name="Valentin K."/>
            <person name="Verret F."/>
            <person name="Berges J.A."/>
            <person name="Brownlee C."/>
            <person name="Cadoret J.P."/>
            <person name="Chiovitti A."/>
            <person name="Choi C.J."/>
            <person name="Coesel S."/>
            <person name="De Martino A."/>
            <person name="Detter J.C."/>
            <person name="Durkin C."/>
            <person name="Falciatore A."/>
            <person name="Fournet J."/>
            <person name="Haruta M."/>
            <person name="Huysman M.J."/>
            <person name="Jenkins B.D."/>
            <person name="Jiroutova K."/>
            <person name="Jorgensen R.E."/>
            <person name="Joubert Y."/>
            <person name="Kaplan A."/>
            <person name="Kroger N."/>
            <person name="Kroth P.G."/>
            <person name="La Roche J."/>
            <person name="Lindquist E."/>
            <person name="Lommer M."/>
            <person name="Martin-Jezequel V."/>
            <person name="Lopez P.J."/>
            <person name="Lucas S."/>
            <person name="Mangogna M."/>
            <person name="McGinnis K."/>
            <person name="Medlin L.K."/>
            <person name="Montsant A."/>
            <person name="Oudot-Le Secq M.P."/>
            <person name="Napoli C."/>
            <person name="Obornik M."/>
            <person name="Parker M.S."/>
            <person name="Petit J.L."/>
            <person name="Porcel B.M."/>
            <person name="Poulsen N."/>
            <person name="Robison M."/>
            <person name="Rychlewski L."/>
            <person name="Rynearson T.A."/>
            <person name="Schmutz J."/>
            <person name="Shapiro H."/>
            <person name="Siaut M."/>
            <person name="Stanley M."/>
            <person name="Sussman M.R."/>
            <person name="Taylor A.R."/>
            <person name="Vardi A."/>
            <person name="von Dassow P."/>
            <person name="Vyverman W."/>
            <person name="Willis A."/>
            <person name="Wyrwicz L.S."/>
            <person name="Rokhsar D.S."/>
            <person name="Weissenbach J."/>
            <person name="Armbrust E.V."/>
            <person name="Green B.R."/>
            <person name="Van de Peer Y."/>
            <person name="Grigoriev I.V."/>
        </authorList>
    </citation>
    <scope>NUCLEOTIDE SEQUENCE [LARGE SCALE GENOMIC DNA]</scope>
    <source>
        <strain evidence="1 2">CCMP1335</strain>
    </source>
</reference>
<dbReference type="AlphaFoldDB" id="B8CFA8"/>
<dbReference type="Proteomes" id="UP000001449">
    <property type="component" value="Chromosome 22"/>
</dbReference>
<dbReference type="KEGG" id="tps:THAPSDRAFT_11698"/>
<sequence>MCRNIALNSIRSEVDTANLNAAACQELNKPSQSVALGSSTSSPRPTVIKIRPFDVYNSCERFRAYINIAVTMALLNIFNSQLVYITDRHEDVPLGDLEMCQSFSTMDMFVLPPKGSDVDLNDTSITTNKISIQLIIDTYSSGTSMLFF</sequence>
<organism evidence="1 2">
    <name type="scientific">Thalassiosira pseudonana</name>
    <name type="common">Marine diatom</name>
    <name type="synonym">Cyclotella nana</name>
    <dbReference type="NCBI Taxonomy" id="35128"/>
    <lineage>
        <taxon>Eukaryota</taxon>
        <taxon>Sar</taxon>
        <taxon>Stramenopiles</taxon>
        <taxon>Ochrophyta</taxon>
        <taxon>Bacillariophyta</taxon>
        <taxon>Coscinodiscophyceae</taxon>
        <taxon>Thalassiosirophycidae</taxon>
        <taxon>Thalassiosirales</taxon>
        <taxon>Thalassiosiraceae</taxon>
        <taxon>Thalassiosira</taxon>
    </lineage>
</organism>
<dbReference type="PaxDb" id="35128-Thaps11698"/>
<dbReference type="RefSeq" id="XP_002294986.1">
    <property type="nucleotide sequence ID" value="XM_002294950.1"/>
</dbReference>
<evidence type="ECO:0000313" key="1">
    <source>
        <dbReference type="EMBL" id="EED87766.1"/>
    </source>
</evidence>
<dbReference type="EMBL" id="CM000653">
    <property type="protein sequence ID" value="EED87766.1"/>
    <property type="molecule type" value="Genomic_DNA"/>
</dbReference>
<protein>
    <submittedName>
        <fullName evidence="1">Uncharacterized protein</fullName>
    </submittedName>
</protein>
<reference evidence="1 2" key="1">
    <citation type="journal article" date="2004" name="Science">
        <title>The genome of the diatom Thalassiosira pseudonana: ecology, evolution, and metabolism.</title>
        <authorList>
            <person name="Armbrust E.V."/>
            <person name="Berges J.A."/>
            <person name="Bowler C."/>
            <person name="Green B.R."/>
            <person name="Martinez D."/>
            <person name="Putnam N.H."/>
            <person name="Zhou S."/>
            <person name="Allen A.E."/>
            <person name="Apt K.E."/>
            <person name="Bechner M."/>
            <person name="Brzezinski M.A."/>
            <person name="Chaal B.K."/>
            <person name="Chiovitti A."/>
            <person name="Davis A.K."/>
            <person name="Demarest M.S."/>
            <person name="Detter J.C."/>
            <person name="Glavina T."/>
            <person name="Goodstein D."/>
            <person name="Hadi M.Z."/>
            <person name="Hellsten U."/>
            <person name="Hildebrand M."/>
            <person name="Jenkins B.D."/>
            <person name="Jurka J."/>
            <person name="Kapitonov V.V."/>
            <person name="Kroger N."/>
            <person name="Lau W.W."/>
            <person name="Lane T.W."/>
            <person name="Larimer F.W."/>
            <person name="Lippmeier J.C."/>
            <person name="Lucas S."/>
            <person name="Medina M."/>
            <person name="Montsant A."/>
            <person name="Obornik M."/>
            <person name="Parker M.S."/>
            <person name="Palenik B."/>
            <person name="Pazour G.J."/>
            <person name="Richardson P.M."/>
            <person name="Rynearson T.A."/>
            <person name="Saito M.A."/>
            <person name="Schwartz D.C."/>
            <person name="Thamatrakoln K."/>
            <person name="Valentin K."/>
            <person name="Vardi A."/>
            <person name="Wilkerson F.P."/>
            <person name="Rokhsar D.S."/>
        </authorList>
    </citation>
    <scope>NUCLEOTIDE SEQUENCE [LARGE SCALE GENOMIC DNA]</scope>
    <source>
        <strain evidence="1 2">CCMP1335</strain>
    </source>
</reference>
<dbReference type="InParanoid" id="B8CFA8"/>